<dbReference type="Proteomes" id="UP000008801">
    <property type="component" value="Chromosome"/>
</dbReference>
<proteinExistence type="predicted"/>
<dbReference type="EMBL" id="FP929041">
    <property type="protein sequence ID" value="CBK87841.1"/>
    <property type="molecule type" value="Genomic_DNA"/>
</dbReference>
<evidence type="ECO:0000313" key="1">
    <source>
        <dbReference type="EMBL" id="CBK87841.1"/>
    </source>
</evidence>
<organism evidence="1 2">
    <name type="scientific">Faecalitalea cylindroides T2-87</name>
    <dbReference type="NCBI Taxonomy" id="717960"/>
    <lineage>
        <taxon>Bacteria</taxon>
        <taxon>Bacillati</taxon>
        <taxon>Bacillota</taxon>
        <taxon>Erysipelotrichia</taxon>
        <taxon>Erysipelotrichales</taxon>
        <taxon>Erysipelotrichaceae</taxon>
        <taxon>Faecalitalea</taxon>
    </lineage>
</organism>
<protein>
    <submittedName>
        <fullName evidence="1">Uncharacterized protein</fullName>
    </submittedName>
</protein>
<evidence type="ECO:0000313" key="2">
    <source>
        <dbReference type="Proteomes" id="UP000008801"/>
    </source>
</evidence>
<gene>
    <name evidence="1" type="ORF">EC1_00290</name>
</gene>
<accession>D4JCB9</accession>
<reference evidence="1 2" key="2">
    <citation type="submission" date="2010-03" db="EMBL/GenBank/DDBJ databases">
        <authorList>
            <person name="Pajon A."/>
        </authorList>
    </citation>
    <scope>NUCLEOTIDE SEQUENCE [LARGE SCALE GENOMIC DNA]</scope>
    <source>
        <strain evidence="1 2">T2-87</strain>
    </source>
</reference>
<reference evidence="1 2" key="1">
    <citation type="submission" date="2010-03" db="EMBL/GenBank/DDBJ databases">
        <title>The genome sequence of Eubacterium cylindroides T2-87.</title>
        <authorList>
            <consortium name="metaHIT consortium -- http://www.metahit.eu/"/>
            <person name="Pajon A."/>
            <person name="Turner K."/>
            <person name="Parkhill J."/>
            <person name="Duncan S."/>
            <person name="Flint H."/>
        </authorList>
    </citation>
    <scope>NUCLEOTIDE SEQUENCE [LARGE SCALE GENOMIC DNA]</scope>
    <source>
        <strain evidence="1 2">T2-87</strain>
    </source>
</reference>
<name>D4JCB9_9FIRM</name>
<sequence>MGWIYYIIQMLFDSTNEEH</sequence>
<dbReference type="HOGENOM" id="CLU_3429801_0_0_9"/>
<dbReference type="AlphaFoldDB" id="D4JCB9"/>
<dbReference type="KEGG" id="euc:EC1_00290"/>